<gene>
    <name evidence="2" type="ORF">CCMA1212_010366</name>
</gene>
<feature type="region of interest" description="Disordered" evidence="1">
    <location>
        <begin position="90"/>
        <end position="116"/>
    </location>
</feature>
<evidence type="ECO:0000313" key="3">
    <source>
        <dbReference type="Proteomes" id="UP001642720"/>
    </source>
</evidence>
<evidence type="ECO:0000313" key="2">
    <source>
        <dbReference type="EMBL" id="TFA97815.1"/>
    </source>
</evidence>
<protein>
    <submittedName>
        <fullName evidence="2">Uncharacterized protein</fullName>
    </submittedName>
</protein>
<organism evidence="2 3">
    <name type="scientific">Trichoderma ghanense</name>
    <dbReference type="NCBI Taxonomy" id="65468"/>
    <lineage>
        <taxon>Eukaryota</taxon>
        <taxon>Fungi</taxon>
        <taxon>Dikarya</taxon>
        <taxon>Ascomycota</taxon>
        <taxon>Pezizomycotina</taxon>
        <taxon>Sordariomycetes</taxon>
        <taxon>Hypocreomycetidae</taxon>
        <taxon>Hypocreales</taxon>
        <taxon>Hypocreaceae</taxon>
        <taxon>Trichoderma</taxon>
    </lineage>
</organism>
<dbReference type="Proteomes" id="UP001642720">
    <property type="component" value="Unassembled WGS sequence"/>
</dbReference>
<dbReference type="EMBL" id="PPTA01000026">
    <property type="protein sequence ID" value="TFA97815.1"/>
    <property type="molecule type" value="Genomic_DNA"/>
</dbReference>
<evidence type="ECO:0000256" key="1">
    <source>
        <dbReference type="SAM" id="MobiDB-lite"/>
    </source>
</evidence>
<proteinExistence type="predicted"/>
<reference evidence="2 3" key="1">
    <citation type="submission" date="2018-01" db="EMBL/GenBank/DDBJ databases">
        <title>Genome characterization of the sugarcane-associated fungus Trichoderma ghanense CCMA-1212 and their application in lignocelulose bioconversion.</title>
        <authorList>
            <person name="Steindorff A.S."/>
            <person name="Mendes T.D."/>
            <person name="Vilela E.S.D."/>
            <person name="Rodrigues D.S."/>
            <person name="Formighieri E.F."/>
            <person name="Melo I.S."/>
            <person name="Favaro L.C.L."/>
        </authorList>
    </citation>
    <scope>NUCLEOTIDE SEQUENCE [LARGE SCALE GENOMIC DNA]</scope>
    <source>
        <strain evidence="2 3">CCMA-1212</strain>
    </source>
</reference>
<keyword evidence="3" id="KW-1185">Reference proteome</keyword>
<comment type="caution">
    <text evidence="2">The sequence shown here is derived from an EMBL/GenBank/DDBJ whole genome shotgun (WGS) entry which is preliminary data.</text>
</comment>
<name>A0ABY2GQD4_9HYPO</name>
<dbReference type="RefSeq" id="XP_073554017.1">
    <property type="nucleotide sequence ID" value="XM_073707414.1"/>
</dbReference>
<sequence length="349" mass="37606">MISSRQSLPNTKNCPSLKQLCPLCASRPQRIRHLSPLIRLSTGIKGRCDGAISAFNEHRPLGRRLCMAAAESRGLVGALMTVATDAGKGVNPSRSGQLLAPTPTERLHDSEATAEKAPPTGARLACTCSSAPEYGFSSAMMRQLDDVVSTNQIRQSTQHSVMPTGSDNLHQAKQRVLLCLGRRRFRIPADDELFDYVQAQVRACAAAVEIPCGSCPPLVCTYQSNAAPGGSRAPRAANAMPALSSLIRASSSPNRIFATPHWSLAVGLSPQWGNLSITQSPSPAANSAHGTPSRSHRQIFPRFWLFWEVGGQHFALDKGMDSPRRDILPLRAVSILLRSLSSLPSRFAI</sequence>
<accession>A0ABY2GQD4</accession>
<dbReference type="GeneID" id="300581864"/>
<feature type="compositionally biased region" description="Basic and acidic residues" evidence="1">
    <location>
        <begin position="105"/>
        <end position="114"/>
    </location>
</feature>